<keyword evidence="1" id="KW-0812">Transmembrane</keyword>
<keyword evidence="1" id="KW-1133">Transmembrane helix</keyword>
<keyword evidence="3" id="KW-1185">Reference proteome</keyword>
<dbReference type="InterPro" id="IPR001646">
    <property type="entry name" value="5peptide_repeat"/>
</dbReference>
<proteinExistence type="predicted"/>
<dbReference type="SUPFAM" id="SSF141571">
    <property type="entry name" value="Pentapeptide repeat-like"/>
    <property type="match status" value="1"/>
</dbReference>
<organism evidence="2 3">
    <name type="scientific">Halorubrum glutamatedens</name>
    <dbReference type="NCBI Taxonomy" id="2707018"/>
    <lineage>
        <taxon>Archaea</taxon>
        <taxon>Methanobacteriati</taxon>
        <taxon>Methanobacteriota</taxon>
        <taxon>Stenosarchaea group</taxon>
        <taxon>Halobacteria</taxon>
        <taxon>Halobacteriales</taxon>
        <taxon>Haloferacaceae</taxon>
        <taxon>Halorubrum</taxon>
    </lineage>
</organism>
<protein>
    <submittedName>
        <fullName evidence="2">Pentapeptide repeat-containing protein</fullName>
    </submittedName>
</protein>
<feature type="transmembrane region" description="Helical" evidence="1">
    <location>
        <begin position="395"/>
        <end position="413"/>
    </location>
</feature>
<dbReference type="RefSeq" id="WP_136516534.1">
    <property type="nucleotide sequence ID" value="NZ_JBHSKV010000016.1"/>
</dbReference>
<dbReference type="Gene3D" id="2.160.20.80">
    <property type="entry name" value="E3 ubiquitin-protein ligase SopA"/>
    <property type="match status" value="2"/>
</dbReference>
<dbReference type="InterPro" id="IPR051082">
    <property type="entry name" value="Pentapeptide-BTB/POZ_domain"/>
</dbReference>
<dbReference type="AlphaFoldDB" id="A0ABD5QSR3"/>
<dbReference type="Pfam" id="PF00805">
    <property type="entry name" value="Pentapeptide"/>
    <property type="match status" value="3"/>
</dbReference>
<evidence type="ECO:0000313" key="3">
    <source>
        <dbReference type="Proteomes" id="UP001596145"/>
    </source>
</evidence>
<dbReference type="Proteomes" id="UP001596145">
    <property type="component" value="Unassembled WGS sequence"/>
</dbReference>
<comment type="caution">
    <text evidence="2">The sequence shown here is derived from an EMBL/GenBank/DDBJ whole genome shotgun (WGS) entry which is preliminary data.</text>
</comment>
<keyword evidence="1" id="KW-0472">Membrane</keyword>
<dbReference type="EMBL" id="JBHSKV010000016">
    <property type="protein sequence ID" value="MFC5135297.1"/>
    <property type="molecule type" value="Genomic_DNA"/>
</dbReference>
<evidence type="ECO:0000256" key="1">
    <source>
        <dbReference type="SAM" id="Phobius"/>
    </source>
</evidence>
<name>A0ABD5QSR3_9EURY</name>
<evidence type="ECO:0000313" key="2">
    <source>
        <dbReference type="EMBL" id="MFC5135297.1"/>
    </source>
</evidence>
<dbReference type="PANTHER" id="PTHR14136">
    <property type="entry name" value="BTB_POZ DOMAIN-CONTAINING PROTEIN KCTD9"/>
    <property type="match status" value="1"/>
</dbReference>
<reference evidence="2 3" key="1">
    <citation type="journal article" date="2019" name="Int. J. Syst. Evol. Microbiol.">
        <title>The Global Catalogue of Microorganisms (GCM) 10K type strain sequencing project: providing services to taxonomists for standard genome sequencing and annotation.</title>
        <authorList>
            <consortium name="The Broad Institute Genomics Platform"/>
            <consortium name="The Broad Institute Genome Sequencing Center for Infectious Disease"/>
            <person name="Wu L."/>
            <person name="Ma J."/>
        </authorList>
    </citation>
    <scope>NUCLEOTIDE SEQUENCE [LARGE SCALE GENOMIC DNA]</scope>
    <source>
        <strain evidence="2 3">CGMCC 1.16026</strain>
    </source>
</reference>
<accession>A0ABD5QSR3</accession>
<sequence>MSDSNQVCGYTEDEANLPDGIPPVACEEPTWEDRDRCLWHAETPQKPVDMLADRWEDSANRLDGIFLKGLRLGDRIDFSNKTLYAGEFAGADLTEANFQGAQLDSACFREATLRSASFDGDQTSLRKAQFEDSECVDTRFQHATLHNANFKSANLSSAKFQHADAADAAFVDSKLHDAKLIRANFRSAELDTAELHQSDCGKAKFEGASLKAADLRGGSFTDADLFDVDLRDAEVDHETDFGSQICREFSADRDAEWEWIESWTNLPPGEICTERGPSADSDSQYSDTYRSKREHYQEQLGYRHRMVGALSRLLNRNPRQSSRRPELSKLKEAEGIYRDIKQLYRENPVPEQRRNFNIREKEVKRKISYINGDFSWLRWSALRWSMKYGESAKQVIWASLGVILLCSLLYPIWGLKFSSQETVRYSLAGGVSVKSMLSFLFYSLRRLISPTNGAVTPVGPSEWIALGETALGALLTAMLVFVLGRRATS</sequence>
<gene>
    <name evidence="2" type="ORF">ACFPJA_11290</name>
</gene>
<feature type="transmembrane region" description="Helical" evidence="1">
    <location>
        <begin position="425"/>
        <end position="444"/>
    </location>
</feature>
<feature type="transmembrane region" description="Helical" evidence="1">
    <location>
        <begin position="464"/>
        <end position="484"/>
    </location>
</feature>
<dbReference type="PANTHER" id="PTHR14136:SF17">
    <property type="entry name" value="BTB_POZ DOMAIN-CONTAINING PROTEIN KCTD9"/>
    <property type="match status" value="1"/>
</dbReference>